<dbReference type="InterPro" id="IPR005135">
    <property type="entry name" value="Endo/exonuclease/phosphatase"/>
</dbReference>
<protein>
    <recommendedName>
        <fullName evidence="1">Endonuclease/exonuclease/phosphatase domain-containing protein</fullName>
    </recommendedName>
</protein>
<dbReference type="GO" id="GO:0003824">
    <property type="term" value="F:catalytic activity"/>
    <property type="evidence" value="ECO:0007669"/>
    <property type="project" value="InterPro"/>
</dbReference>
<proteinExistence type="predicted"/>
<dbReference type="EMBL" id="JACEEZ010021921">
    <property type="protein sequence ID" value="KAG0712960.1"/>
    <property type="molecule type" value="Genomic_DNA"/>
</dbReference>
<comment type="caution">
    <text evidence="2">The sequence shown here is derived from an EMBL/GenBank/DDBJ whole genome shotgun (WGS) entry which is preliminary data.</text>
</comment>
<keyword evidence="3" id="KW-1185">Reference proteome</keyword>
<gene>
    <name evidence="2" type="ORF">GWK47_017284</name>
</gene>
<dbReference type="Proteomes" id="UP000770661">
    <property type="component" value="Unassembled WGS sequence"/>
</dbReference>
<sequence length="273" mass="31013">MLNCTINHYKSKHLSHPNDGVAILVKSTLRHEFITSWPSPHFLATKIYTAHGPLIVGTTYARPNAGLPLACLNQLFNHTHIPVYLLADLNAKHTAFQHSTNGPHCHQLHQISTLKRLRFLCPNFKTCFTNNGSGRPDLVFSNRQSLHYHHHLSQGPLCGSDHISVILRISTNPISIPSSPIPDYKNTNWSEYKNTLTSIHHPTPLEGQPHTTIDTAIDTIHREILTAADQHIPKKRHKIYHDFKPSIRTQRLLICYTARLSRNLHSISQYTET</sequence>
<evidence type="ECO:0000313" key="3">
    <source>
        <dbReference type="Proteomes" id="UP000770661"/>
    </source>
</evidence>
<dbReference type="OrthoDB" id="6629025at2759"/>
<accession>A0A8J4XSR1</accession>
<dbReference type="InterPro" id="IPR036691">
    <property type="entry name" value="Endo/exonu/phosph_ase_sf"/>
</dbReference>
<dbReference type="Pfam" id="PF14529">
    <property type="entry name" value="Exo_endo_phos_2"/>
    <property type="match status" value="1"/>
</dbReference>
<feature type="domain" description="Endonuclease/exonuclease/phosphatase" evidence="1">
    <location>
        <begin position="58"/>
        <end position="165"/>
    </location>
</feature>
<organism evidence="2 3">
    <name type="scientific">Chionoecetes opilio</name>
    <name type="common">Atlantic snow crab</name>
    <name type="synonym">Cancer opilio</name>
    <dbReference type="NCBI Taxonomy" id="41210"/>
    <lineage>
        <taxon>Eukaryota</taxon>
        <taxon>Metazoa</taxon>
        <taxon>Ecdysozoa</taxon>
        <taxon>Arthropoda</taxon>
        <taxon>Crustacea</taxon>
        <taxon>Multicrustacea</taxon>
        <taxon>Malacostraca</taxon>
        <taxon>Eumalacostraca</taxon>
        <taxon>Eucarida</taxon>
        <taxon>Decapoda</taxon>
        <taxon>Pleocyemata</taxon>
        <taxon>Brachyura</taxon>
        <taxon>Eubrachyura</taxon>
        <taxon>Majoidea</taxon>
        <taxon>Majidae</taxon>
        <taxon>Chionoecetes</taxon>
    </lineage>
</organism>
<dbReference type="SUPFAM" id="SSF56219">
    <property type="entry name" value="DNase I-like"/>
    <property type="match status" value="1"/>
</dbReference>
<name>A0A8J4XSR1_CHIOP</name>
<dbReference type="Gene3D" id="3.60.10.10">
    <property type="entry name" value="Endonuclease/exonuclease/phosphatase"/>
    <property type="match status" value="1"/>
</dbReference>
<reference evidence="2" key="1">
    <citation type="submission" date="2020-07" db="EMBL/GenBank/DDBJ databases">
        <title>The High-quality genome of the commercially important snow crab, Chionoecetes opilio.</title>
        <authorList>
            <person name="Jeong J.-H."/>
            <person name="Ryu S."/>
        </authorList>
    </citation>
    <scope>NUCLEOTIDE SEQUENCE</scope>
    <source>
        <strain evidence="2">MADBK_172401_WGS</strain>
        <tissue evidence="2">Digestive gland</tissue>
    </source>
</reference>
<evidence type="ECO:0000259" key="1">
    <source>
        <dbReference type="Pfam" id="PF14529"/>
    </source>
</evidence>
<dbReference type="AlphaFoldDB" id="A0A8J4XSR1"/>
<evidence type="ECO:0000313" key="2">
    <source>
        <dbReference type="EMBL" id="KAG0712960.1"/>
    </source>
</evidence>